<name>A0ABS5U8N8_9BACT</name>
<evidence type="ECO:0000313" key="4">
    <source>
        <dbReference type="EMBL" id="MBT1072047.1"/>
    </source>
</evidence>
<dbReference type="RefSeq" id="WP_214298517.1">
    <property type="nucleotide sequence ID" value="NZ_JAHDYS010000008.1"/>
</dbReference>
<protein>
    <submittedName>
        <fullName evidence="4">Outer membrane beta-barrel protein</fullName>
    </submittedName>
</protein>
<proteinExistence type="predicted"/>
<evidence type="ECO:0000256" key="2">
    <source>
        <dbReference type="SAM" id="SignalP"/>
    </source>
</evidence>
<organism evidence="4 5">
    <name type="scientific">Pelotalea chapellei</name>
    <dbReference type="NCBI Taxonomy" id="44671"/>
    <lineage>
        <taxon>Bacteria</taxon>
        <taxon>Pseudomonadati</taxon>
        <taxon>Thermodesulfobacteriota</taxon>
        <taxon>Desulfuromonadia</taxon>
        <taxon>Geobacterales</taxon>
        <taxon>Geobacteraceae</taxon>
        <taxon>Pelotalea</taxon>
    </lineage>
</organism>
<feature type="domain" description="Outer membrane protein beta-barrel" evidence="3">
    <location>
        <begin position="11"/>
        <end position="201"/>
    </location>
</feature>
<accession>A0ABS5U8N8</accession>
<dbReference type="InterPro" id="IPR027385">
    <property type="entry name" value="Beta-barrel_OMP"/>
</dbReference>
<feature type="chain" id="PRO_5046189436" evidence="2">
    <location>
        <begin position="24"/>
        <end position="216"/>
    </location>
</feature>
<keyword evidence="1 2" id="KW-0732">Signal</keyword>
<dbReference type="Pfam" id="PF13505">
    <property type="entry name" value="OMP_b-brl"/>
    <property type="match status" value="1"/>
</dbReference>
<dbReference type="Proteomes" id="UP000784128">
    <property type="component" value="Unassembled WGS sequence"/>
</dbReference>
<reference evidence="4 5" key="1">
    <citation type="submission" date="2021-05" db="EMBL/GenBank/DDBJ databases">
        <title>The draft genome of Geobacter chapellei DSM 13688.</title>
        <authorList>
            <person name="Xu Z."/>
            <person name="Masuda Y."/>
            <person name="Itoh H."/>
            <person name="Senoo K."/>
        </authorList>
    </citation>
    <scope>NUCLEOTIDE SEQUENCE [LARGE SCALE GENOMIC DNA]</scope>
    <source>
        <strain evidence="4 5">DSM 13688</strain>
    </source>
</reference>
<dbReference type="EMBL" id="JAHDYS010000008">
    <property type="protein sequence ID" value="MBT1072047.1"/>
    <property type="molecule type" value="Genomic_DNA"/>
</dbReference>
<keyword evidence="5" id="KW-1185">Reference proteome</keyword>
<sequence length="216" mass="23300">MKPISKMTIYVCLLLLLCVPARAEHTGPYVGILAGGSALMDAKASNGQESFKLGFNPGFQGSAVVGWDLRYDNPVGEGRIELEYNHRSNPLDKVSFVEGTSKGGGNLTADSLLLNCFAVFHNKLSWSPYVGIGVGAARIEANDLKVDGQALASDSTVVLAYQLGAGVDYPLTDYLNLDLGYRFFGSTKPKFTDFNGQKFGVDYFSHNLVLGLRLGF</sequence>
<dbReference type="Gene3D" id="2.40.160.20">
    <property type="match status" value="1"/>
</dbReference>
<dbReference type="InterPro" id="IPR011250">
    <property type="entry name" value="OMP/PagP_B-barrel"/>
</dbReference>
<evidence type="ECO:0000259" key="3">
    <source>
        <dbReference type="Pfam" id="PF13505"/>
    </source>
</evidence>
<dbReference type="SUPFAM" id="SSF56925">
    <property type="entry name" value="OMPA-like"/>
    <property type="match status" value="1"/>
</dbReference>
<comment type="caution">
    <text evidence="4">The sequence shown here is derived from an EMBL/GenBank/DDBJ whole genome shotgun (WGS) entry which is preliminary data.</text>
</comment>
<gene>
    <name evidence="4" type="ORF">KJB30_09645</name>
</gene>
<feature type="signal peptide" evidence="2">
    <location>
        <begin position="1"/>
        <end position="23"/>
    </location>
</feature>
<evidence type="ECO:0000256" key="1">
    <source>
        <dbReference type="ARBA" id="ARBA00022729"/>
    </source>
</evidence>
<evidence type="ECO:0000313" key="5">
    <source>
        <dbReference type="Proteomes" id="UP000784128"/>
    </source>
</evidence>